<sequence>MVNTPQGANIDWSTHDYDIANSALEYWDFPTLTFIQVRNVADDIYRFERDRYMFSDDGSGCRYWV</sequence>
<feature type="domain" description="DUF7770" evidence="1">
    <location>
        <begin position="7"/>
        <end position="65"/>
    </location>
</feature>
<evidence type="ECO:0000259" key="1">
    <source>
        <dbReference type="Pfam" id="PF24968"/>
    </source>
</evidence>
<dbReference type="EMBL" id="MVGC01002729">
    <property type="protein sequence ID" value="RJE16780.1"/>
    <property type="molecule type" value="Genomic_DNA"/>
</dbReference>
<reference evidence="3" key="1">
    <citation type="submission" date="2017-02" db="EMBL/GenBank/DDBJ databases">
        <authorList>
            <person name="Tafer H."/>
            <person name="Lopandic K."/>
        </authorList>
    </citation>
    <scope>NUCLEOTIDE SEQUENCE [LARGE SCALE GENOMIC DNA]</scope>
    <source>
        <strain evidence="3">CBS 366.77</strain>
    </source>
</reference>
<organism evidence="2 3">
    <name type="scientific">Aspergillus sclerotialis</name>
    <dbReference type="NCBI Taxonomy" id="2070753"/>
    <lineage>
        <taxon>Eukaryota</taxon>
        <taxon>Fungi</taxon>
        <taxon>Dikarya</taxon>
        <taxon>Ascomycota</taxon>
        <taxon>Pezizomycotina</taxon>
        <taxon>Eurotiomycetes</taxon>
        <taxon>Eurotiomycetidae</taxon>
        <taxon>Eurotiales</taxon>
        <taxon>Aspergillaceae</taxon>
        <taxon>Aspergillus</taxon>
        <taxon>Aspergillus subgen. Polypaecilum</taxon>
    </lineage>
</organism>
<gene>
    <name evidence="2" type="ORF">PHISCL_10883</name>
</gene>
<accession>A0A3A2Z207</accession>
<feature type="non-terminal residue" evidence="2">
    <location>
        <position position="65"/>
    </location>
</feature>
<keyword evidence="3" id="KW-1185">Reference proteome</keyword>
<dbReference type="InterPro" id="IPR056672">
    <property type="entry name" value="DUF7770"/>
</dbReference>
<dbReference type="STRING" id="2070753.A0A3A2Z207"/>
<comment type="caution">
    <text evidence="2">The sequence shown here is derived from an EMBL/GenBank/DDBJ whole genome shotgun (WGS) entry which is preliminary data.</text>
</comment>
<dbReference type="Proteomes" id="UP000266188">
    <property type="component" value="Unassembled WGS sequence"/>
</dbReference>
<name>A0A3A2Z207_9EURO</name>
<dbReference type="Pfam" id="PF24968">
    <property type="entry name" value="DUF7770"/>
    <property type="match status" value="1"/>
</dbReference>
<proteinExistence type="predicted"/>
<evidence type="ECO:0000313" key="3">
    <source>
        <dbReference type="Proteomes" id="UP000266188"/>
    </source>
</evidence>
<evidence type="ECO:0000313" key="2">
    <source>
        <dbReference type="EMBL" id="RJE16780.1"/>
    </source>
</evidence>
<dbReference type="OrthoDB" id="3527137at2759"/>
<protein>
    <recommendedName>
        <fullName evidence="1">DUF7770 domain-containing protein</fullName>
    </recommendedName>
</protein>
<dbReference type="AlphaFoldDB" id="A0A3A2Z207"/>